<evidence type="ECO:0000313" key="7">
    <source>
        <dbReference type="Proteomes" id="UP001445335"/>
    </source>
</evidence>
<gene>
    <name evidence="6" type="ORF">WJX81_004079</name>
</gene>
<dbReference type="AlphaFoldDB" id="A0AAW1RI56"/>
<organism evidence="6 7">
    <name type="scientific">Elliptochloris bilobata</name>
    <dbReference type="NCBI Taxonomy" id="381761"/>
    <lineage>
        <taxon>Eukaryota</taxon>
        <taxon>Viridiplantae</taxon>
        <taxon>Chlorophyta</taxon>
        <taxon>core chlorophytes</taxon>
        <taxon>Trebouxiophyceae</taxon>
        <taxon>Trebouxiophyceae incertae sedis</taxon>
        <taxon>Elliptochloris clade</taxon>
        <taxon>Elliptochloris</taxon>
    </lineage>
</organism>
<proteinExistence type="predicted"/>
<evidence type="ECO:0000256" key="4">
    <source>
        <dbReference type="ARBA" id="ARBA00023136"/>
    </source>
</evidence>
<keyword evidence="4" id="KW-0472">Membrane</keyword>
<dbReference type="Proteomes" id="UP001445335">
    <property type="component" value="Unassembled WGS sequence"/>
</dbReference>
<evidence type="ECO:0000256" key="5">
    <source>
        <dbReference type="SAM" id="MobiDB-lite"/>
    </source>
</evidence>
<evidence type="ECO:0000256" key="1">
    <source>
        <dbReference type="ARBA" id="ARBA00004141"/>
    </source>
</evidence>
<dbReference type="EMBL" id="JALJOU010000036">
    <property type="protein sequence ID" value="KAK9833424.1"/>
    <property type="molecule type" value="Genomic_DNA"/>
</dbReference>
<keyword evidence="7" id="KW-1185">Reference proteome</keyword>
<evidence type="ECO:0000256" key="2">
    <source>
        <dbReference type="ARBA" id="ARBA00022692"/>
    </source>
</evidence>
<accession>A0AAW1RI56</accession>
<dbReference type="SUPFAM" id="SSF103511">
    <property type="entry name" value="Chlorophyll a-b binding protein"/>
    <property type="match status" value="1"/>
</dbReference>
<dbReference type="GO" id="GO:0016020">
    <property type="term" value="C:membrane"/>
    <property type="evidence" value="ECO:0007669"/>
    <property type="project" value="UniProtKB-SubCell"/>
</dbReference>
<comment type="subcellular location">
    <subcellularLocation>
        <location evidence="1">Membrane</location>
        <topology evidence="1">Multi-pass membrane protein</topology>
    </subcellularLocation>
</comment>
<sequence length="242" mass="26849">MRSSEFAVGRRLCANAEGAAAAAPPEAPKKERRVSPLEAGGTLKGAEAAGKDASAVAKNVVLGAADTSQKVLQLEDGRFVDYRWTDGRWDLSKFASAGGKMDWDAWNKVIDAEMARRKILEESPIPSTNEEPVFFDTAEIPWWAWVRRFHLPEAEKLNGRAAMVGYFLAYFVDQLTGFGLADQQNSFLGKLALHVVVFAVLIFRTSSTIPMYKNLLDEATFYDRQWAATWDGQARPSETEKP</sequence>
<protein>
    <submittedName>
        <fullName evidence="6">Uncharacterized protein</fullName>
    </submittedName>
</protein>
<dbReference type="PANTHER" id="PTHR14154">
    <property type="entry name" value="UPF0041 BRAIN PROTEIN 44-RELATED"/>
    <property type="match status" value="1"/>
</dbReference>
<comment type="caution">
    <text evidence="6">The sequence shown here is derived from an EMBL/GenBank/DDBJ whole genome shotgun (WGS) entry which is preliminary data.</text>
</comment>
<keyword evidence="3" id="KW-1133">Transmembrane helix</keyword>
<evidence type="ECO:0000313" key="6">
    <source>
        <dbReference type="EMBL" id="KAK9833424.1"/>
    </source>
</evidence>
<keyword evidence="2" id="KW-0812">Transmembrane</keyword>
<name>A0AAW1RI56_9CHLO</name>
<evidence type="ECO:0000256" key="3">
    <source>
        <dbReference type="ARBA" id="ARBA00022989"/>
    </source>
</evidence>
<reference evidence="6 7" key="1">
    <citation type="journal article" date="2024" name="Nat. Commun.">
        <title>Phylogenomics reveals the evolutionary origins of lichenization in chlorophyte algae.</title>
        <authorList>
            <person name="Puginier C."/>
            <person name="Libourel C."/>
            <person name="Otte J."/>
            <person name="Skaloud P."/>
            <person name="Haon M."/>
            <person name="Grisel S."/>
            <person name="Petersen M."/>
            <person name="Berrin J.G."/>
            <person name="Delaux P.M."/>
            <person name="Dal Grande F."/>
            <person name="Keller J."/>
        </authorList>
    </citation>
    <scope>NUCLEOTIDE SEQUENCE [LARGE SCALE GENOMIC DNA]</scope>
    <source>
        <strain evidence="6 7">SAG 245.80</strain>
    </source>
</reference>
<feature type="region of interest" description="Disordered" evidence="5">
    <location>
        <begin position="17"/>
        <end position="36"/>
    </location>
</feature>